<reference evidence="2" key="1">
    <citation type="submission" date="2011-11" db="EMBL/GenBank/DDBJ databases">
        <title>Complete sequence of Paenibacillus terrae HPL-003.</title>
        <authorList>
            <person name="Shin S.H."/>
            <person name="Kim S."/>
            <person name="Kim J.Y."/>
        </authorList>
    </citation>
    <scope>NUCLEOTIDE SEQUENCE [LARGE SCALE GENOMIC DNA]</scope>
    <source>
        <strain evidence="2">HPL-003</strain>
    </source>
</reference>
<evidence type="ECO:0000313" key="2">
    <source>
        <dbReference type="Proteomes" id="UP000005876"/>
    </source>
</evidence>
<dbReference type="EMBL" id="CP003107">
    <property type="protein sequence ID" value="AET58469.1"/>
    <property type="molecule type" value="Genomic_DNA"/>
</dbReference>
<organism evidence="1 2">
    <name type="scientific">Paenibacillus terrae (strain HPL-003)</name>
    <dbReference type="NCBI Taxonomy" id="985665"/>
    <lineage>
        <taxon>Bacteria</taxon>
        <taxon>Bacillati</taxon>
        <taxon>Bacillota</taxon>
        <taxon>Bacilli</taxon>
        <taxon>Bacillales</taxon>
        <taxon>Paenibacillaceae</taxon>
        <taxon>Paenibacillus</taxon>
    </lineage>
</organism>
<gene>
    <name evidence="1" type="ordered locus">HPL003_08530</name>
</gene>
<dbReference type="Proteomes" id="UP000005876">
    <property type="component" value="Chromosome"/>
</dbReference>
<reference evidence="1 2" key="3">
    <citation type="journal article" date="2012" name="J. Bacteriol.">
        <title>Genome Sequence of Paenibacillus terrae HPL-003, a Xylanase-Producing Bacterium Isolated from Soil Found in Forest Residue.</title>
        <authorList>
            <person name="Shin S.H."/>
            <person name="Kim S."/>
            <person name="Kim J.Y."/>
            <person name="Song H.Y."/>
            <person name="Cho S.J."/>
            <person name="Kim D.R."/>
            <person name="Lee K.I."/>
            <person name="Lim H.K."/>
            <person name="Park N.J."/>
            <person name="Hwang I.T."/>
            <person name="Yang K.S."/>
        </authorList>
    </citation>
    <scope>NUCLEOTIDE SEQUENCE [LARGE SCALE GENOMIC DNA]</scope>
    <source>
        <strain evidence="1 2">HPL-003</strain>
    </source>
</reference>
<dbReference type="HOGENOM" id="CLU_3383032_0_0_9"/>
<evidence type="ECO:0000313" key="1">
    <source>
        <dbReference type="EMBL" id="AET58469.1"/>
    </source>
</evidence>
<accession>G7VYE1</accession>
<protein>
    <submittedName>
        <fullName evidence="1">Uncharacterized protein</fullName>
    </submittedName>
</protein>
<dbReference type="AlphaFoldDB" id="G7VYE1"/>
<proteinExistence type="predicted"/>
<dbReference type="KEGG" id="pta:HPL003_08530"/>
<sequence>MRIIQTLILSIQKKLIPTHGSSWKELLNVYQVC</sequence>
<name>G7VYE1_PAETH</name>
<reference key="2">
    <citation type="submission" date="2011-11" db="EMBL/GenBank/DDBJ databases">
        <authorList>
            <person name="Shin S.H."/>
            <person name="Kim S."/>
            <person name="Kim J.Y."/>
        </authorList>
    </citation>
    <scope>NUCLEOTIDE SEQUENCE</scope>
    <source>
        <strain>HPL-003</strain>
    </source>
</reference>